<dbReference type="EMBL" id="UFQT01000229">
    <property type="protein sequence ID" value="SSX22078.1"/>
    <property type="molecule type" value="Genomic_DNA"/>
</dbReference>
<feature type="compositionally biased region" description="Polar residues" evidence="6">
    <location>
        <begin position="663"/>
        <end position="688"/>
    </location>
</feature>
<evidence type="ECO:0000313" key="10">
    <source>
        <dbReference type="EMBL" id="SSX22078.1"/>
    </source>
</evidence>
<dbReference type="InterPro" id="IPR036259">
    <property type="entry name" value="MFS_trans_sf"/>
</dbReference>
<evidence type="ECO:0000256" key="5">
    <source>
        <dbReference type="ARBA" id="ARBA00023136"/>
    </source>
</evidence>
<evidence type="ECO:0000256" key="7">
    <source>
        <dbReference type="SAM" id="Phobius"/>
    </source>
</evidence>
<dbReference type="PANTHER" id="PTHR16172:SF27">
    <property type="entry name" value="FI19426P1"/>
    <property type="match status" value="1"/>
</dbReference>
<feature type="transmembrane region" description="Helical" evidence="7">
    <location>
        <begin position="54"/>
        <end position="75"/>
    </location>
</feature>
<dbReference type="Gene3D" id="1.20.1250.20">
    <property type="entry name" value="MFS general substrate transporter like domains"/>
    <property type="match status" value="1"/>
</dbReference>
<evidence type="ECO:0000256" key="1">
    <source>
        <dbReference type="ARBA" id="ARBA00004141"/>
    </source>
</evidence>
<feature type="transmembrane region" description="Helical" evidence="7">
    <location>
        <begin position="553"/>
        <end position="576"/>
    </location>
</feature>
<dbReference type="SUPFAM" id="SSF103473">
    <property type="entry name" value="MFS general substrate transporter"/>
    <property type="match status" value="2"/>
</dbReference>
<feature type="transmembrane region" description="Helical" evidence="7">
    <location>
        <begin position="20"/>
        <end position="42"/>
    </location>
</feature>
<reference evidence="10" key="2">
    <citation type="submission" date="2018-07" db="EMBL/GenBank/DDBJ databases">
        <authorList>
            <person name="Quirk P.G."/>
            <person name="Krulwich T.A."/>
        </authorList>
    </citation>
    <scope>NUCLEOTIDE SEQUENCE</scope>
</reference>
<feature type="transmembrane region" description="Helical" evidence="7">
    <location>
        <begin position="528"/>
        <end position="547"/>
    </location>
</feature>
<evidence type="ECO:0000259" key="8">
    <source>
        <dbReference type="Pfam" id="PF12832"/>
    </source>
</evidence>
<dbReference type="AlphaFoldDB" id="A0A336M7R0"/>
<evidence type="ECO:0000313" key="9">
    <source>
        <dbReference type="EMBL" id="SSX01698.1"/>
    </source>
</evidence>
<feature type="transmembrane region" description="Helical" evidence="7">
    <location>
        <begin position="349"/>
        <end position="367"/>
    </location>
</feature>
<proteinExistence type="inferred from homology"/>
<feature type="transmembrane region" description="Helical" evidence="7">
    <location>
        <begin position="460"/>
        <end position="477"/>
    </location>
</feature>
<protein>
    <submittedName>
        <fullName evidence="10">CSON005993 protein</fullName>
    </submittedName>
</protein>
<feature type="transmembrane region" description="Helical" evidence="7">
    <location>
        <begin position="497"/>
        <end position="516"/>
    </location>
</feature>
<dbReference type="InterPro" id="IPR024989">
    <property type="entry name" value="MFS_assoc_dom"/>
</dbReference>
<feature type="transmembrane region" description="Helical" evidence="7">
    <location>
        <begin position="437"/>
        <end position="453"/>
    </location>
</feature>
<keyword evidence="5 7" id="KW-0472">Membrane</keyword>
<dbReference type="VEuPathDB" id="VectorBase:CSON005993"/>
<accession>A0A336M7R0</accession>
<evidence type="ECO:0000256" key="6">
    <source>
        <dbReference type="SAM" id="MobiDB-lite"/>
    </source>
</evidence>
<dbReference type="InterPro" id="IPR051717">
    <property type="entry name" value="MFS_MFSD6"/>
</dbReference>
<feature type="region of interest" description="Disordered" evidence="6">
    <location>
        <begin position="658"/>
        <end position="688"/>
    </location>
</feature>
<gene>
    <name evidence="10" type="primary">CSON005993</name>
</gene>
<feature type="transmembrane region" description="Helical" evidence="7">
    <location>
        <begin position="404"/>
        <end position="425"/>
    </location>
</feature>
<dbReference type="Pfam" id="PF12832">
    <property type="entry name" value="MFS_1_like"/>
    <property type="match status" value="1"/>
</dbReference>
<dbReference type="PROSITE" id="PS51257">
    <property type="entry name" value="PROKAR_LIPOPROTEIN"/>
    <property type="match status" value="1"/>
</dbReference>
<sequence length="688" mass="76813">MVAVTKKPLVNPNLITLKCVLFTFFGGLGCIFPFLVGHMNAIGLNHEEALNIQIIAPAVSIIAPLIVCFLADRWIAVKKGARYGSYIRILTAILILLAALFYALLLLVPKLTRVEQKRSQVSFACDADGAYILQEKCLEEKVCHHFDEPKYGNLLLTNCSYTCLRPLDFDKDGYQPFLHQSDISDVTPHADALHTQEISSELDYIEDEPERSRRQLRPNNNNKDEILNAPPHICIIHPDKPDLCHAYVIGTKQMKVQATLESALQDVENDTISEDWCRYPINHYSCNIPSAQKMMLLRQQENCVPVVECDINDPYSHTSALADTVCLKIEGDVETTVWSYFTLRLLSELFPLAALVLLDTSILIATRETSTGRGDVGHQLAWGSLGWAIFSPIVGTFGNVSEEIPYLVPIVVGVVLLVISAVILLLSSKMPLTPPEWWWHTKIGMLAIPMSAIRKYAPEVVALGFVSVILGTLWGAVDQYQWWHFFVMNNDYLDSNILTGMTALICALPAIPLLWYAERIVDYCGHNYILIGAFCLYVVRFIGLAAIDASQYWFVLFFEALESATLGLVFVTLVLYMRHLVPRRLIATGQAIPVIGHFGLGRLIGALIGLGQNERYLLESLQCTYKALAITAAVCATLYFLIYQFWLLPKCIPPTQPPPSETLHGQSPQNGTNGSYTPLLKTTQLKIK</sequence>
<dbReference type="GO" id="GO:0016020">
    <property type="term" value="C:membrane"/>
    <property type="evidence" value="ECO:0007669"/>
    <property type="project" value="UniProtKB-SubCell"/>
</dbReference>
<feature type="transmembrane region" description="Helical" evidence="7">
    <location>
        <begin position="379"/>
        <end position="397"/>
    </location>
</feature>
<evidence type="ECO:0000256" key="3">
    <source>
        <dbReference type="ARBA" id="ARBA00022692"/>
    </source>
</evidence>
<feature type="transmembrane region" description="Helical" evidence="7">
    <location>
        <begin position="625"/>
        <end position="646"/>
    </location>
</feature>
<dbReference type="OMA" id="LCASQMP"/>
<comment type="similarity">
    <text evidence="2">Belongs to the major facilitator superfamily. MFSD6 family.</text>
</comment>
<feature type="transmembrane region" description="Helical" evidence="7">
    <location>
        <begin position="87"/>
        <end position="108"/>
    </location>
</feature>
<organism evidence="10">
    <name type="scientific">Culicoides sonorensis</name>
    <name type="common">Biting midge</name>
    <dbReference type="NCBI Taxonomy" id="179676"/>
    <lineage>
        <taxon>Eukaryota</taxon>
        <taxon>Metazoa</taxon>
        <taxon>Ecdysozoa</taxon>
        <taxon>Arthropoda</taxon>
        <taxon>Hexapoda</taxon>
        <taxon>Insecta</taxon>
        <taxon>Pterygota</taxon>
        <taxon>Neoptera</taxon>
        <taxon>Endopterygota</taxon>
        <taxon>Diptera</taxon>
        <taxon>Nematocera</taxon>
        <taxon>Chironomoidea</taxon>
        <taxon>Ceratopogonidae</taxon>
        <taxon>Ceratopogoninae</taxon>
        <taxon>Culicoides</taxon>
        <taxon>Monoculicoides</taxon>
    </lineage>
</organism>
<evidence type="ECO:0000256" key="2">
    <source>
        <dbReference type="ARBA" id="ARBA00005241"/>
    </source>
</evidence>
<keyword evidence="3 7" id="KW-0812">Transmembrane</keyword>
<feature type="domain" description="Major facilitator superfamily associated" evidence="8">
    <location>
        <begin position="14"/>
        <end position="609"/>
    </location>
</feature>
<name>A0A336M7R0_CULSO</name>
<evidence type="ECO:0000256" key="4">
    <source>
        <dbReference type="ARBA" id="ARBA00022989"/>
    </source>
</evidence>
<reference evidence="9" key="1">
    <citation type="submission" date="2018-04" db="EMBL/GenBank/DDBJ databases">
        <authorList>
            <person name="Go L.Y."/>
            <person name="Mitchell J.A."/>
        </authorList>
    </citation>
    <scope>NUCLEOTIDE SEQUENCE</scope>
    <source>
        <tissue evidence="9">Whole organism</tissue>
    </source>
</reference>
<dbReference type="EMBL" id="UFQS01000229">
    <property type="protein sequence ID" value="SSX01698.1"/>
    <property type="molecule type" value="Genomic_DNA"/>
</dbReference>
<dbReference type="PANTHER" id="PTHR16172">
    <property type="entry name" value="MAJOR FACILITATOR SUPERFAMILY DOMAIN-CONTAINING PROTEIN 6-LIKE"/>
    <property type="match status" value="1"/>
</dbReference>
<keyword evidence="4 7" id="KW-1133">Transmembrane helix</keyword>
<feature type="region of interest" description="Disordered" evidence="6">
    <location>
        <begin position="205"/>
        <end position="224"/>
    </location>
</feature>
<comment type="subcellular location">
    <subcellularLocation>
        <location evidence="1">Membrane</location>
        <topology evidence="1">Multi-pass membrane protein</topology>
    </subcellularLocation>
</comment>